<dbReference type="Pfam" id="PF21747">
    <property type="entry name" value="YpoC"/>
    <property type="match status" value="1"/>
</dbReference>
<comment type="caution">
    <text evidence="2">The sequence shown here is derived from an EMBL/GenBank/DDBJ whole genome shotgun (WGS) entry which is preliminary data.</text>
</comment>
<organism evidence="2 3">
    <name type="scientific">Lysinibacillus contaminans</name>
    <dbReference type="NCBI Taxonomy" id="1293441"/>
    <lineage>
        <taxon>Bacteria</taxon>
        <taxon>Bacillati</taxon>
        <taxon>Bacillota</taxon>
        <taxon>Bacilli</taxon>
        <taxon>Bacillales</taxon>
        <taxon>Bacillaceae</taxon>
        <taxon>Lysinibacillus</taxon>
    </lineage>
</organism>
<feature type="domain" description="YpoC-like" evidence="1">
    <location>
        <begin position="12"/>
        <end position="115"/>
    </location>
</feature>
<dbReference type="InterPro" id="IPR048427">
    <property type="entry name" value="YpoC"/>
</dbReference>
<evidence type="ECO:0000313" key="3">
    <source>
        <dbReference type="Proteomes" id="UP000050668"/>
    </source>
</evidence>
<dbReference type="EMBL" id="LGRV01000003">
    <property type="protein sequence ID" value="KOS69027.1"/>
    <property type="molecule type" value="Genomic_DNA"/>
</dbReference>
<dbReference type="RefSeq" id="WP_053583885.1">
    <property type="nucleotide sequence ID" value="NZ_LGRV01000003.1"/>
</dbReference>
<evidence type="ECO:0000259" key="1">
    <source>
        <dbReference type="Pfam" id="PF21747"/>
    </source>
</evidence>
<reference evidence="3" key="1">
    <citation type="submission" date="2015-07" db="EMBL/GenBank/DDBJ databases">
        <title>Fjat-14205 dsm 2895.</title>
        <authorList>
            <person name="Liu B."/>
            <person name="Wang J."/>
            <person name="Zhu Y."/>
            <person name="Liu G."/>
            <person name="Chen Q."/>
            <person name="Chen Z."/>
            <person name="Lan J."/>
            <person name="Che J."/>
            <person name="Ge C."/>
            <person name="Shi H."/>
            <person name="Pan Z."/>
            <person name="Liu X."/>
        </authorList>
    </citation>
    <scope>NUCLEOTIDE SEQUENCE [LARGE SCALE GENOMIC DNA]</scope>
    <source>
        <strain evidence="3">DSM 25560</strain>
    </source>
</reference>
<gene>
    <name evidence="2" type="ORF">AEA09_11040</name>
</gene>
<proteinExistence type="predicted"/>
<accession>A0ABR5K2S9</accession>
<evidence type="ECO:0000313" key="2">
    <source>
        <dbReference type="EMBL" id="KOS69027.1"/>
    </source>
</evidence>
<protein>
    <recommendedName>
        <fullName evidence="1">YpoC-like domain-containing protein</fullName>
    </recommendedName>
</protein>
<keyword evidence="3" id="KW-1185">Reference proteome</keyword>
<sequence>MIGFRVEAISKEIVDAWFAEWEALEVRIHAAHDARNGEAKGLMEEAIVLFERLLIDSADVSEVALDPSETYELMPINGAERLAFIKTKPGQYACYRQLGELFKETKKRTARLRLQAAKK</sequence>
<name>A0ABR5K2S9_9BACI</name>
<dbReference type="Proteomes" id="UP000050668">
    <property type="component" value="Unassembled WGS sequence"/>
</dbReference>